<protein>
    <recommendedName>
        <fullName evidence="5">Intimal thickness related receptor IRP domain-containing protein</fullName>
    </recommendedName>
</protein>
<feature type="transmembrane region" description="Helical" evidence="1">
    <location>
        <begin position="208"/>
        <end position="228"/>
    </location>
</feature>
<feature type="transmembrane region" description="Helical" evidence="1">
    <location>
        <begin position="298"/>
        <end position="314"/>
    </location>
</feature>
<feature type="transmembrane region" description="Helical" evidence="1">
    <location>
        <begin position="234"/>
        <end position="253"/>
    </location>
</feature>
<evidence type="ECO:0000313" key="4">
    <source>
        <dbReference type="Proteomes" id="UP001470230"/>
    </source>
</evidence>
<comment type="caution">
    <text evidence="3">The sequence shown here is derived from an EMBL/GenBank/DDBJ whole genome shotgun (WGS) entry which is preliminary data.</text>
</comment>
<keyword evidence="1" id="KW-0812">Transmembrane</keyword>
<evidence type="ECO:0000256" key="1">
    <source>
        <dbReference type="SAM" id="Phobius"/>
    </source>
</evidence>
<keyword evidence="1" id="KW-0472">Membrane</keyword>
<dbReference type="Proteomes" id="UP001470230">
    <property type="component" value="Unassembled WGS sequence"/>
</dbReference>
<dbReference type="EMBL" id="JAPFFF010000415">
    <property type="protein sequence ID" value="KAK8834407.1"/>
    <property type="molecule type" value="Genomic_DNA"/>
</dbReference>
<keyword evidence="1" id="KW-1133">Transmembrane helix</keyword>
<feature type="transmembrane region" description="Helical" evidence="1">
    <location>
        <begin position="142"/>
        <end position="161"/>
    </location>
</feature>
<proteinExistence type="predicted"/>
<gene>
    <name evidence="3" type="ORF">M9Y10_021381</name>
    <name evidence="2" type="ORF">M9Y10_031230</name>
</gene>
<evidence type="ECO:0000313" key="2">
    <source>
        <dbReference type="EMBL" id="KAK8834407.1"/>
    </source>
</evidence>
<name>A0ABR2HDS2_9EUKA</name>
<organism evidence="3 4">
    <name type="scientific">Tritrichomonas musculus</name>
    <dbReference type="NCBI Taxonomy" id="1915356"/>
    <lineage>
        <taxon>Eukaryota</taxon>
        <taxon>Metamonada</taxon>
        <taxon>Parabasalia</taxon>
        <taxon>Tritrichomonadida</taxon>
        <taxon>Tritrichomonadidae</taxon>
        <taxon>Tritrichomonas</taxon>
    </lineage>
</organism>
<sequence length="379" mass="44984">MFFLIYSFLSLKEIRLTKKNSQVFNALFLFGFESGGNYSVNVENCCTEELLLIIATQKEMVKCKNEQIINHQCNSKMSISQQIKIVNGSGNFTGTVNNKGVYLTKIISFKKINESFEITYQFQNKNSHLSYNYIQYLPTSKIVAFIYTLMMISWLINWIMYPSTENFVHILLTTVFVLFAFDKILNAIELDLRNQSDESRLIYKVRPFISFMKINVFAETIFMLISHIDKIPNVSTLIIILYMQMIALVFVLYSKYAFLREIVFCSLFIFFVVSLIFIHKDYIPAPDEEHNYTRNPKHFLWLTNFYIMASYIVFDLTKMLFFYPYYILLGNDVINIVLLFLLEFFYRLKKSNLKNYRFINDEKEIISDFFDEEEEEVQK</sequence>
<keyword evidence="4" id="KW-1185">Reference proteome</keyword>
<feature type="transmembrane region" description="Helical" evidence="1">
    <location>
        <begin position="258"/>
        <end position="278"/>
    </location>
</feature>
<accession>A0ABR2HDS2</accession>
<reference evidence="3 4" key="1">
    <citation type="submission" date="2024-04" db="EMBL/GenBank/DDBJ databases">
        <title>Tritrichomonas musculus Genome.</title>
        <authorList>
            <person name="Alves-Ferreira E."/>
            <person name="Grigg M."/>
            <person name="Lorenzi H."/>
            <person name="Galac M."/>
        </authorList>
    </citation>
    <scope>NUCLEOTIDE SEQUENCE [LARGE SCALE GENOMIC DNA]</scope>
    <source>
        <strain evidence="3 4">EAF2021</strain>
    </source>
</reference>
<feature type="transmembrane region" description="Helical" evidence="1">
    <location>
        <begin position="326"/>
        <end position="346"/>
    </location>
</feature>
<feature type="transmembrane region" description="Helical" evidence="1">
    <location>
        <begin position="167"/>
        <end position="188"/>
    </location>
</feature>
<dbReference type="EMBL" id="JAPFFF010000031">
    <property type="protein sequence ID" value="KAK8845199.1"/>
    <property type="molecule type" value="Genomic_DNA"/>
</dbReference>
<evidence type="ECO:0008006" key="5">
    <source>
        <dbReference type="Google" id="ProtNLM"/>
    </source>
</evidence>
<evidence type="ECO:0000313" key="3">
    <source>
        <dbReference type="EMBL" id="KAK8845199.1"/>
    </source>
</evidence>